<dbReference type="RefSeq" id="WP_256551554.1">
    <property type="nucleotide sequence ID" value="NZ_CP101751.1"/>
</dbReference>
<dbReference type="NCBIfam" id="TIGR04183">
    <property type="entry name" value="Por_Secre_tail"/>
    <property type="match status" value="1"/>
</dbReference>
<evidence type="ECO:0000313" key="4">
    <source>
        <dbReference type="EMBL" id="UUC45871.1"/>
    </source>
</evidence>
<feature type="domain" description="Secretion system C-terminal sorting" evidence="3">
    <location>
        <begin position="304"/>
        <end position="376"/>
    </location>
</feature>
<evidence type="ECO:0000256" key="1">
    <source>
        <dbReference type="ARBA" id="ARBA00022729"/>
    </source>
</evidence>
<organism evidence="4 5">
    <name type="scientific">Flavobacterium cerinum</name>
    <dbReference type="NCBI Taxonomy" id="2502784"/>
    <lineage>
        <taxon>Bacteria</taxon>
        <taxon>Pseudomonadati</taxon>
        <taxon>Bacteroidota</taxon>
        <taxon>Flavobacteriia</taxon>
        <taxon>Flavobacteriales</taxon>
        <taxon>Flavobacteriaceae</taxon>
        <taxon>Flavobacterium</taxon>
    </lineage>
</organism>
<evidence type="ECO:0000256" key="2">
    <source>
        <dbReference type="SAM" id="SignalP"/>
    </source>
</evidence>
<proteinExistence type="predicted"/>
<evidence type="ECO:0000313" key="5">
    <source>
        <dbReference type="Proteomes" id="UP001059844"/>
    </source>
</evidence>
<keyword evidence="5" id="KW-1185">Reference proteome</keyword>
<feature type="signal peptide" evidence="2">
    <location>
        <begin position="1"/>
        <end position="27"/>
    </location>
</feature>
<dbReference type="InterPro" id="IPR026444">
    <property type="entry name" value="Secre_tail"/>
</dbReference>
<dbReference type="Proteomes" id="UP001059844">
    <property type="component" value="Chromosome"/>
</dbReference>
<gene>
    <name evidence="4" type="ORF">NOX80_01395</name>
</gene>
<sequence length="378" mass="41058">MKKIILDFRTGVLLCCLFFVTTLSVHAQAVSLNVVATNALSVSPLSVSGNVYKFDVVIPYNASDLDGIFILTYNNGSFVCIGTGTARYLTLYKSNGAFVTDSANSTCVNFVGTLPVGANDYVFRAYCTRPQLPATLRAEFNIRINVIKEAAPNVNLSFAPFCKLIPDTQQNSGYIGFNVTGNYANADNLYLRVSNPAAACPSADYKVTSLHSSGAATATINPTASIYECDALTTYTIKLVYKATSVSGMYFEHVINSGDLGWNDYSWQKTIHHCLKIVGFKSQQPDLGLSDSVVNEIVADKLRIYPNPTNNDLDILPADGKEIRSVKVVDPNGLVYESKAFSSAKGEQTISLAHLRPGIYFLEIETNEGVAVEKVIKN</sequence>
<keyword evidence="1 2" id="KW-0732">Signal</keyword>
<dbReference type="Pfam" id="PF18962">
    <property type="entry name" value="Por_Secre_tail"/>
    <property type="match status" value="1"/>
</dbReference>
<dbReference type="EMBL" id="CP101751">
    <property type="protein sequence ID" value="UUC45871.1"/>
    <property type="molecule type" value="Genomic_DNA"/>
</dbReference>
<feature type="chain" id="PRO_5045700598" evidence="2">
    <location>
        <begin position="28"/>
        <end position="378"/>
    </location>
</feature>
<name>A0ABY5ISP0_9FLAO</name>
<reference evidence="4" key="1">
    <citation type="submission" date="2022-07" db="EMBL/GenBank/DDBJ databases">
        <title>Isolation, identification, and degradation of a PFOSA degrading strain from sewage treatment plant.</title>
        <authorList>
            <person name="Zhang L."/>
            <person name="Huo Y."/>
        </authorList>
    </citation>
    <scope>NUCLEOTIDE SEQUENCE</scope>
    <source>
        <strain evidence="4">C1</strain>
    </source>
</reference>
<protein>
    <submittedName>
        <fullName evidence="4">T9SS type A sorting domain-containing protein</fullName>
    </submittedName>
</protein>
<accession>A0ABY5ISP0</accession>
<evidence type="ECO:0000259" key="3">
    <source>
        <dbReference type="Pfam" id="PF18962"/>
    </source>
</evidence>